<dbReference type="AlphaFoldDB" id="A0A2C9JC87"/>
<dbReference type="PANTHER" id="PTHR11849">
    <property type="entry name" value="ETS"/>
    <property type="match status" value="1"/>
</dbReference>
<dbReference type="InterPro" id="IPR036388">
    <property type="entry name" value="WH-like_DNA-bd_sf"/>
</dbReference>
<dbReference type="EnsemblMetazoa" id="BGLB000499-RC">
    <property type="protein sequence ID" value="BGLB000499-PC"/>
    <property type="gene ID" value="BGLB000499"/>
</dbReference>
<dbReference type="VEuPathDB" id="VectorBase:BGLB000499"/>
<feature type="region of interest" description="Disordered" evidence="4">
    <location>
        <begin position="310"/>
        <end position="345"/>
    </location>
</feature>
<evidence type="ECO:0000259" key="5">
    <source>
        <dbReference type="PROSITE" id="PS50061"/>
    </source>
</evidence>
<dbReference type="GO" id="GO:0030154">
    <property type="term" value="P:cell differentiation"/>
    <property type="evidence" value="ECO:0007669"/>
    <property type="project" value="TreeGrafter"/>
</dbReference>
<dbReference type="PRINTS" id="PR00454">
    <property type="entry name" value="ETSDOMAIN"/>
</dbReference>
<evidence type="ECO:0000313" key="7">
    <source>
        <dbReference type="EnsemblMetazoa" id="BGLB000499-PC"/>
    </source>
</evidence>
<dbReference type="Proteomes" id="UP000076420">
    <property type="component" value="Unassembled WGS sequence"/>
</dbReference>
<keyword evidence="3" id="KW-0539">Nucleus</keyword>
<dbReference type="KEGG" id="bgt:106076709"/>
<dbReference type="InterPro" id="IPR000418">
    <property type="entry name" value="Ets_dom"/>
</dbReference>
<dbReference type="STRING" id="6526.A0A2C9JC87"/>
<dbReference type="SUPFAM" id="SSF47769">
    <property type="entry name" value="SAM/Pointed domain"/>
    <property type="match status" value="1"/>
</dbReference>
<dbReference type="PROSITE" id="PS00345">
    <property type="entry name" value="ETS_DOMAIN_1"/>
    <property type="match status" value="1"/>
</dbReference>
<organism evidence="7 8">
    <name type="scientific">Biomphalaria glabrata</name>
    <name type="common">Bloodfluke planorb</name>
    <name type="synonym">Freshwater snail</name>
    <dbReference type="NCBI Taxonomy" id="6526"/>
    <lineage>
        <taxon>Eukaryota</taxon>
        <taxon>Metazoa</taxon>
        <taxon>Spiralia</taxon>
        <taxon>Lophotrochozoa</taxon>
        <taxon>Mollusca</taxon>
        <taxon>Gastropoda</taxon>
        <taxon>Heterobranchia</taxon>
        <taxon>Euthyneura</taxon>
        <taxon>Panpulmonata</taxon>
        <taxon>Hygrophila</taxon>
        <taxon>Lymnaeoidea</taxon>
        <taxon>Planorbidae</taxon>
        <taxon>Biomphalaria</taxon>
    </lineage>
</organism>
<evidence type="ECO:0000256" key="2">
    <source>
        <dbReference type="ARBA" id="ARBA00023125"/>
    </source>
</evidence>
<dbReference type="Gene3D" id="1.10.150.50">
    <property type="entry name" value="Transcription Factor, Ets-1"/>
    <property type="match status" value="1"/>
</dbReference>
<evidence type="ECO:0008006" key="9">
    <source>
        <dbReference type="Google" id="ProtNLM"/>
    </source>
</evidence>
<dbReference type="Gene3D" id="1.10.10.10">
    <property type="entry name" value="Winged helix-like DNA-binding domain superfamily/Winged helix DNA-binding domain"/>
    <property type="match status" value="1"/>
</dbReference>
<evidence type="ECO:0000256" key="3">
    <source>
        <dbReference type="RuleBase" id="RU004019"/>
    </source>
</evidence>
<dbReference type="GO" id="GO:0043565">
    <property type="term" value="F:sequence-specific DNA binding"/>
    <property type="evidence" value="ECO:0007669"/>
    <property type="project" value="InterPro"/>
</dbReference>
<dbReference type="InterPro" id="IPR003118">
    <property type="entry name" value="Pointed_dom"/>
</dbReference>
<dbReference type="OrthoDB" id="5961210at2759"/>
<feature type="domain" description="PNT" evidence="6">
    <location>
        <begin position="183"/>
        <end position="266"/>
    </location>
</feature>
<dbReference type="PROSITE" id="PS50061">
    <property type="entry name" value="ETS_DOMAIN_3"/>
    <property type="match status" value="1"/>
</dbReference>
<feature type="compositionally biased region" description="Polar residues" evidence="4">
    <location>
        <begin position="329"/>
        <end position="345"/>
    </location>
</feature>
<evidence type="ECO:0000256" key="1">
    <source>
        <dbReference type="ARBA" id="ARBA00005562"/>
    </source>
</evidence>
<sequence length="450" mass="51065">MPSVDFTVIGQFEAMAKDLELTTDSSNPCTRRVPMNSMDDCMPLKSDIKEEPDFLYQNHPELDFNNIFNEQYSDSFQKLIPTTVATPPPYPAPSNTEVLVHAPQYPPVTHRTFTGVNASGCTMFSHPDYLSGASVPTGMVESRDLLDLDNQNQQDSFYEELGLTKPRNVLDASALGWEFPFQCMLEQLQEELSRIGVPRDPMEWTTEHVRNWISWICTKNKKPDSSSNSNMSFAQLCALNSNDLLRRFGESGPSISMEIELLKSASNVPSCVGVQDSYDCVTMSRQQLQDPYMECPQMFYPCSSPAPSTSSSHDSMSTLSNVSEDDSIHGSSYAKNVPNIANNDNYNRTPVKMPSGRGHKQTIHLWQFLKELLLSKENHSDCIRWLDRKAGIFKIEDSKTVAKLWGNRKNRPAMNYDKLSRSVRQYYKKGIIKKTEQSKRLVYQFCNGYL</sequence>
<dbReference type="SMART" id="SM00251">
    <property type="entry name" value="SAM_PNT"/>
    <property type="match status" value="1"/>
</dbReference>
<comment type="similarity">
    <text evidence="1 3">Belongs to the ETS family.</text>
</comment>
<dbReference type="PANTHER" id="PTHR11849:SF182">
    <property type="entry name" value="SAM POINTED DOMAIN-CONTAINING ETS TRANSCRIPTION FACTOR"/>
    <property type="match status" value="1"/>
</dbReference>
<dbReference type="SMART" id="SM00413">
    <property type="entry name" value="ETS"/>
    <property type="match status" value="1"/>
</dbReference>
<gene>
    <name evidence="7" type="primary">106076709</name>
</gene>
<evidence type="ECO:0000313" key="8">
    <source>
        <dbReference type="Proteomes" id="UP000076420"/>
    </source>
</evidence>
<dbReference type="SUPFAM" id="SSF46785">
    <property type="entry name" value="Winged helix' DNA-binding domain"/>
    <property type="match status" value="1"/>
</dbReference>
<dbReference type="VEuPathDB" id="VectorBase:BGLAX_046408"/>
<feature type="compositionally biased region" description="Low complexity" evidence="4">
    <location>
        <begin position="310"/>
        <end position="320"/>
    </location>
</feature>
<dbReference type="InterPro" id="IPR013761">
    <property type="entry name" value="SAM/pointed_sf"/>
</dbReference>
<keyword evidence="2 3" id="KW-0238">DNA-binding</keyword>
<dbReference type="GO" id="GO:0000981">
    <property type="term" value="F:DNA-binding transcription factor activity, RNA polymerase II-specific"/>
    <property type="evidence" value="ECO:0007669"/>
    <property type="project" value="TreeGrafter"/>
</dbReference>
<dbReference type="Pfam" id="PF02198">
    <property type="entry name" value="SAM_PNT"/>
    <property type="match status" value="1"/>
</dbReference>
<accession>A0A2C9JC87</accession>
<evidence type="ECO:0000256" key="4">
    <source>
        <dbReference type="SAM" id="MobiDB-lite"/>
    </source>
</evidence>
<dbReference type="GO" id="GO:0005634">
    <property type="term" value="C:nucleus"/>
    <property type="evidence" value="ECO:0007669"/>
    <property type="project" value="UniProtKB-SubCell"/>
</dbReference>
<evidence type="ECO:0000259" key="6">
    <source>
        <dbReference type="PROSITE" id="PS51433"/>
    </source>
</evidence>
<dbReference type="InterPro" id="IPR036390">
    <property type="entry name" value="WH_DNA-bd_sf"/>
</dbReference>
<dbReference type="PROSITE" id="PS51433">
    <property type="entry name" value="PNT"/>
    <property type="match status" value="1"/>
</dbReference>
<comment type="subcellular location">
    <subcellularLocation>
        <location evidence="3">Nucleus</location>
    </subcellularLocation>
</comment>
<feature type="domain" description="ETS" evidence="5">
    <location>
        <begin position="363"/>
        <end position="446"/>
    </location>
</feature>
<reference evidence="7" key="1">
    <citation type="submission" date="2020-05" db="UniProtKB">
        <authorList>
            <consortium name="EnsemblMetazoa"/>
        </authorList>
    </citation>
    <scope>IDENTIFICATION</scope>
    <source>
        <strain evidence="7">BB02</strain>
    </source>
</reference>
<dbReference type="Pfam" id="PF00178">
    <property type="entry name" value="Ets"/>
    <property type="match status" value="1"/>
</dbReference>
<dbReference type="RefSeq" id="XP_013092977.2">
    <property type="nucleotide sequence ID" value="XM_013237523.2"/>
</dbReference>
<proteinExistence type="inferred from homology"/>
<name>A0A2C9JC87_BIOGL</name>
<protein>
    <recommendedName>
        <fullName evidence="9">ETS domain-containing protein</fullName>
    </recommendedName>
</protein>
<dbReference type="InterPro" id="IPR046328">
    <property type="entry name" value="ETS_fam"/>
</dbReference>